<dbReference type="GO" id="GO:0000973">
    <property type="term" value="P:post-transcriptional tethering of RNA polymerase II gene DNA at nuclear periphery"/>
    <property type="evidence" value="ECO:0007669"/>
    <property type="project" value="TreeGrafter"/>
</dbReference>
<keyword evidence="2" id="KW-0509">mRNA transport</keyword>
<dbReference type="AlphaFoldDB" id="A0A4T0X317"/>
<dbReference type="EMBL" id="SELW01000275">
    <property type="protein sequence ID" value="TID29708.1"/>
    <property type="molecule type" value="Genomic_DNA"/>
</dbReference>
<keyword evidence="1 7" id="KW-0813">Transport</keyword>
<keyword evidence="3" id="KW-0653">Protein transport</keyword>
<evidence type="ECO:0000256" key="1">
    <source>
        <dbReference type="ARBA" id="ARBA00022448"/>
    </source>
</evidence>
<dbReference type="GO" id="GO:0006606">
    <property type="term" value="P:protein import into nucleus"/>
    <property type="evidence" value="ECO:0007669"/>
    <property type="project" value="TreeGrafter"/>
</dbReference>
<accession>A0A4T0X317</accession>
<dbReference type="OrthoDB" id="3098at2759"/>
<name>A0A4T0X317_9ASCO</name>
<dbReference type="Proteomes" id="UP000307173">
    <property type="component" value="Unassembled WGS sequence"/>
</dbReference>
<evidence type="ECO:0000256" key="5">
    <source>
        <dbReference type="ARBA" id="ARBA00023132"/>
    </source>
</evidence>
<comment type="subcellular location">
    <subcellularLocation>
        <location evidence="7">Nucleus</location>
        <location evidence="7">Nuclear pore complex</location>
    </subcellularLocation>
    <subcellularLocation>
        <location evidence="7">Nucleus membrane</location>
    </subcellularLocation>
</comment>
<keyword evidence="7" id="KW-0472">Membrane</keyword>
<keyword evidence="4 7" id="KW-0811">Translocation</keyword>
<dbReference type="Pfam" id="PF04121">
    <property type="entry name" value="Nup84_Nup100"/>
    <property type="match status" value="1"/>
</dbReference>
<dbReference type="GO" id="GO:0031965">
    <property type="term" value="C:nuclear membrane"/>
    <property type="evidence" value="ECO:0007669"/>
    <property type="project" value="UniProtKB-SubCell"/>
</dbReference>
<evidence type="ECO:0000256" key="6">
    <source>
        <dbReference type="ARBA" id="ARBA00023242"/>
    </source>
</evidence>
<comment type="caution">
    <text evidence="8">The sequence shown here is derived from an EMBL/GenBank/DDBJ whole genome shotgun (WGS) entry which is preliminary data.</text>
</comment>
<dbReference type="Gene3D" id="1.10.3450.20">
    <property type="match status" value="1"/>
</dbReference>
<organism evidence="8 9">
    <name type="scientific">Pichia inconspicua</name>
    <dbReference type="NCBI Taxonomy" id="52247"/>
    <lineage>
        <taxon>Eukaryota</taxon>
        <taxon>Fungi</taxon>
        <taxon>Dikarya</taxon>
        <taxon>Ascomycota</taxon>
        <taxon>Saccharomycotina</taxon>
        <taxon>Pichiomycetes</taxon>
        <taxon>Pichiales</taxon>
        <taxon>Pichiaceae</taxon>
        <taxon>Pichia</taxon>
    </lineage>
</organism>
<dbReference type="Gene3D" id="1.20.190.50">
    <property type="match status" value="2"/>
</dbReference>
<dbReference type="PANTHER" id="PTHR13003:SF2">
    <property type="entry name" value="NUCLEAR PORE COMPLEX PROTEIN NUP107"/>
    <property type="match status" value="1"/>
</dbReference>
<dbReference type="GO" id="GO:0017056">
    <property type="term" value="F:structural constituent of nuclear pore"/>
    <property type="evidence" value="ECO:0007669"/>
    <property type="project" value="UniProtKB-UniRule"/>
</dbReference>
<comment type="function">
    <text evidence="7">Functions as a component of the nuclear pore complex (NPC).</text>
</comment>
<evidence type="ECO:0000256" key="2">
    <source>
        <dbReference type="ARBA" id="ARBA00022816"/>
    </source>
</evidence>
<keyword evidence="9" id="KW-1185">Reference proteome</keyword>
<reference evidence="8 9" key="1">
    <citation type="journal article" date="2019" name="Front. Genet.">
        <title>Whole-Genome Sequencing of the Opportunistic Yeast Pathogen Candida inconspicua Uncovers Its Hybrid Origin.</title>
        <authorList>
            <person name="Mixao V."/>
            <person name="Hansen A.P."/>
            <person name="Saus E."/>
            <person name="Boekhout T."/>
            <person name="Lass-Florl C."/>
            <person name="Gabaldon T."/>
        </authorList>
    </citation>
    <scope>NUCLEOTIDE SEQUENCE [LARGE SCALE GENOMIC DNA]</scope>
    <source>
        <strain evidence="8 9">CBS 180</strain>
    </source>
</reference>
<proteinExistence type="inferred from homology"/>
<dbReference type="InterPro" id="IPR007252">
    <property type="entry name" value="Nup84/Nup107"/>
</dbReference>
<comment type="similarity">
    <text evidence="7">Belongs to the nucleoporin Nup84/Nup107 family.</text>
</comment>
<sequence length="762" mass="88737">MNSNSILESIELSVEDDDLHTQFAKVLREFRVEFGKFDLGSLASKFKIIAHRKLLEVYSKDSTQIEDIENWTLECKFWTLMEALQDVKFNKELLDDDMAMTITPEFNDVCEYSSDIFIIDKMIASDIKISQLLVTMSTLSETFKLDIPPDEDEELDLQTTKWLNTLNNLNSMSPNPEYVDCLDIDAPTRTDHAIDPVDAEKDELFFKKAFSLLLSNELEDLNELCKITNNWDFAMILAGFSDRVDPIMDLNDFQSGTKPSGVKSQILRKRTLYQLIQSVKSSKATGKYELACYGYLVNDFMSCHELASNWEEKLLIYLRNYLNIKLEDQLVKIHTKFNIESSDLAMIHKLPKPPIMTNSVDDILMKLSNDTDDRIKEQSKHPIRVLMGSLISDNVKDLMNNTIKSLENMVQTDGQDSILADTYVLRILTHVAIILQLVYGEKLISNDDYTKLLNFYIHRLTLYKSYELIPTYMSYIPEESDIIRIYSGLIMKFEFEPEDRAKQISGIRHLVLPLENILRTTIERAFEETAQYYPTNKEVVLVFESVPIDKKLYQLICWFIDANMVDDAIDSIAVLLRRFLLVGKIGASIEFIDSMNLPFLIENYQIKHQIQDDINVIKPIMELIQYKNFIAVFKSMINFDPNSGSFEEIFELSKKIRRLIKYWLFELSNDVEQENKDVFNELRRIYIPVLFNKLFELLIENKYQDEVLIKEGIDMVNLLADEEYKLYEIFDSTNELEPFLIKFANISCNLYGAFEKGIYLRD</sequence>
<evidence type="ECO:0000313" key="8">
    <source>
        <dbReference type="EMBL" id="TID29708.1"/>
    </source>
</evidence>
<protein>
    <recommendedName>
        <fullName evidence="7">Nuclear pore complex protein</fullName>
    </recommendedName>
</protein>
<comment type="subunit">
    <text evidence="7">Part of the nuclear pore complex (NPC).</text>
</comment>
<dbReference type="GO" id="GO:0031080">
    <property type="term" value="C:nuclear pore outer ring"/>
    <property type="evidence" value="ECO:0007669"/>
    <property type="project" value="TreeGrafter"/>
</dbReference>
<evidence type="ECO:0000256" key="3">
    <source>
        <dbReference type="ARBA" id="ARBA00022927"/>
    </source>
</evidence>
<keyword evidence="6 7" id="KW-0539">Nucleus</keyword>
<evidence type="ECO:0000256" key="4">
    <source>
        <dbReference type="ARBA" id="ARBA00023010"/>
    </source>
</evidence>
<keyword evidence="5 7" id="KW-0906">Nuclear pore complex</keyword>
<evidence type="ECO:0000256" key="7">
    <source>
        <dbReference type="RuleBase" id="RU365072"/>
    </source>
</evidence>
<dbReference type="STRING" id="52247.A0A4T0X317"/>
<dbReference type="GO" id="GO:0006406">
    <property type="term" value="P:mRNA export from nucleus"/>
    <property type="evidence" value="ECO:0007669"/>
    <property type="project" value="TreeGrafter"/>
</dbReference>
<gene>
    <name evidence="8" type="ORF">CANINC_001721</name>
</gene>
<evidence type="ECO:0000313" key="9">
    <source>
        <dbReference type="Proteomes" id="UP000307173"/>
    </source>
</evidence>
<dbReference type="PANTHER" id="PTHR13003">
    <property type="entry name" value="NUP107-RELATED"/>
    <property type="match status" value="1"/>
</dbReference>